<evidence type="ECO:0000313" key="2">
    <source>
        <dbReference type="EMBL" id="GLS74402.1"/>
    </source>
</evidence>
<comment type="caution">
    <text evidence="2">The sequence shown here is derived from an EMBL/GenBank/DDBJ whole genome shotgun (WGS) entry which is preliminary data.</text>
</comment>
<reference evidence="3" key="1">
    <citation type="journal article" date="2019" name="Int. J. Syst. Evol. Microbiol.">
        <title>The Global Catalogue of Microorganisms (GCM) 10K type strain sequencing project: providing services to taxonomists for standard genome sequencing and annotation.</title>
        <authorList>
            <consortium name="The Broad Institute Genomics Platform"/>
            <consortium name="The Broad Institute Genome Sequencing Center for Infectious Disease"/>
            <person name="Wu L."/>
            <person name="Ma J."/>
        </authorList>
    </citation>
    <scope>NUCLEOTIDE SEQUENCE [LARGE SCALE GENOMIC DNA]</scope>
    <source>
        <strain evidence="3">NBRC 103632</strain>
    </source>
</reference>
<protein>
    <submittedName>
        <fullName evidence="2">Uncharacterized protein</fullName>
    </submittedName>
</protein>
<keyword evidence="3" id="KW-1185">Reference proteome</keyword>
<feature type="compositionally biased region" description="Basic and acidic residues" evidence="1">
    <location>
        <begin position="18"/>
        <end position="36"/>
    </location>
</feature>
<dbReference type="Proteomes" id="UP001157440">
    <property type="component" value="Unassembled WGS sequence"/>
</dbReference>
<dbReference type="AlphaFoldDB" id="A0AA37TRI7"/>
<gene>
    <name evidence="2" type="ORF">GCM10007890_64200</name>
</gene>
<feature type="region of interest" description="Disordered" evidence="1">
    <location>
        <begin position="1"/>
        <end position="75"/>
    </location>
</feature>
<evidence type="ECO:0000313" key="3">
    <source>
        <dbReference type="Proteomes" id="UP001157440"/>
    </source>
</evidence>
<organism evidence="2 3">
    <name type="scientific">Methylobacterium tardum</name>
    <dbReference type="NCBI Taxonomy" id="374432"/>
    <lineage>
        <taxon>Bacteria</taxon>
        <taxon>Pseudomonadati</taxon>
        <taxon>Pseudomonadota</taxon>
        <taxon>Alphaproteobacteria</taxon>
        <taxon>Hyphomicrobiales</taxon>
        <taxon>Methylobacteriaceae</taxon>
        <taxon>Methylobacterium</taxon>
    </lineage>
</organism>
<evidence type="ECO:0000256" key="1">
    <source>
        <dbReference type="SAM" id="MobiDB-lite"/>
    </source>
</evidence>
<sequence>MTRRRDPGRTRPPLPDTLPDRDAVERALEIALDRLQPKLSGPKAAKPKPPGIKPAGSDPAGVGPRRKTRPDGAGT</sequence>
<name>A0AA37TRI7_9HYPH</name>
<proteinExistence type="predicted"/>
<dbReference type="EMBL" id="BSPL01000038">
    <property type="protein sequence ID" value="GLS74402.1"/>
    <property type="molecule type" value="Genomic_DNA"/>
</dbReference>
<accession>A0AA37TRI7</accession>